<comment type="caution">
    <text evidence="2">The sequence shown here is derived from an EMBL/GenBank/DDBJ whole genome shotgun (WGS) entry which is preliminary data.</text>
</comment>
<dbReference type="Gene3D" id="3.40.50.720">
    <property type="entry name" value="NAD(P)-binding Rossmann-like Domain"/>
    <property type="match status" value="1"/>
</dbReference>
<dbReference type="InterPro" id="IPR051606">
    <property type="entry name" value="Polyketide_Oxido-like"/>
</dbReference>
<name>A0ABV7MEZ1_9PROT</name>
<feature type="domain" description="NAD(P)-binding" evidence="1">
    <location>
        <begin position="12"/>
        <end position="203"/>
    </location>
</feature>
<accession>A0ABV7MEZ1</accession>
<evidence type="ECO:0000259" key="1">
    <source>
        <dbReference type="Pfam" id="PF13460"/>
    </source>
</evidence>
<dbReference type="RefSeq" id="WP_189576108.1">
    <property type="nucleotide sequence ID" value="NZ_BMXU01000002.1"/>
</dbReference>
<organism evidence="2 3">
    <name type="scientific">Parvularcula lutaonensis</name>
    <dbReference type="NCBI Taxonomy" id="491923"/>
    <lineage>
        <taxon>Bacteria</taxon>
        <taxon>Pseudomonadati</taxon>
        <taxon>Pseudomonadota</taxon>
        <taxon>Alphaproteobacteria</taxon>
        <taxon>Parvularculales</taxon>
        <taxon>Parvularculaceae</taxon>
        <taxon>Parvularcula</taxon>
    </lineage>
</organism>
<dbReference type="SUPFAM" id="SSF51735">
    <property type="entry name" value="NAD(P)-binding Rossmann-fold domains"/>
    <property type="match status" value="1"/>
</dbReference>
<dbReference type="InterPro" id="IPR016040">
    <property type="entry name" value="NAD(P)-bd_dom"/>
</dbReference>
<keyword evidence="3" id="KW-1185">Reference proteome</keyword>
<dbReference type="InterPro" id="IPR036291">
    <property type="entry name" value="NAD(P)-bd_dom_sf"/>
</dbReference>
<reference evidence="3" key="1">
    <citation type="journal article" date="2019" name="Int. J. Syst. Evol. Microbiol.">
        <title>The Global Catalogue of Microorganisms (GCM) 10K type strain sequencing project: providing services to taxonomists for standard genome sequencing and annotation.</title>
        <authorList>
            <consortium name="The Broad Institute Genomics Platform"/>
            <consortium name="The Broad Institute Genome Sequencing Center for Infectious Disease"/>
            <person name="Wu L."/>
            <person name="Ma J."/>
        </authorList>
    </citation>
    <scope>NUCLEOTIDE SEQUENCE [LARGE SCALE GENOMIC DNA]</scope>
    <source>
        <strain evidence="3">KCTC 22245</strain>
    </source>
</reference>
<sequence>MTDPNHDIVVFGASGVTGQHVLRQARHRDLRVLAVHHTIPEGARDDDRITHASADVLSDDLADLCALGRSIISCLGVAFSPSAAIDPPPLYSKGTKAIIDGMRRAARNRLAVISAAFVDHQEILPDWFRASVIPALGAIIDDMRAMERTVEECGLAWTIARPGWLLDRPKTDDYEVGDGVLHEGCLRTRNADLAEVMLMAVADGRWVGGRPSPARHESDFDESPAALAREFGTMAVDALKG</sequence>
<dbReference type="EMBL" id="JBHRVA010000003">
    <property type="protein sequence ID" value="MFC3303487.1"/>
    <property type="molecule type" value="Genomic_DNA"/>
</dbReference>
<dbReference type="PANTHER" id="PTHR43355:SF2">
    <property type="entry name" value="FLAVIN REDUCTASE (NADPH)"/>
    <property type="match status" value="1"/>
</dbReference>
<evidence type="ECO:0000313" key="2">
    <source>
        <dbReference type="EMBL" id="MFC3303487.1"/>
    </source>
</evidence>
<dbReference type="PANTHER" id="PTHR43355">
    <property type="entry name" value="FLAVIN REDUCTASE (NADPH)"/>
    <property type="match status" value="1"/>
</dbReference>
<protein>
    <submittedName>
        <fullName evidence="2">NAD(P)-dependent oxidoreductase</fullName>
    </submittedName>
</protein>
<evidence type="ECO:0000313" key="3">
    <source>
        <dbReference type="Proteomes" id="UP001595607"/>
    </source>
</evidence>
<gene>
    <name evidence="2" type="ORF">ACFONP_12175</name>
</gene>
<dbReference type="Proteomes" id="UP001595607">
    <property type="component" value="Unassembled WGS sequence"/>
</dbReference>
<proteinExistence type="predicted"/>
<dbReference type="Pfam" id="PF13460">
    <property type="entry name" value="NAD_binding_10"/>
    <property type="match status" value="1"/>
</dbReference>